<keyword evidence="3" id="KW-1185">Reference proteome</keyword>
<name>A0A542YVF7_9MICO</name>
<gene>
    <name evidence="2" type="ORF">FB467_3221</name>
</gene>
<feature type="domain" description="GAF" evidence="1">
    <location>
        <begin position="89"/>
        <end position="201"/>
    </location>
</feature>
<dbReference type="InterPro" id="IPR029016">
    <property type="entry name" value="GAF-like_dom_sf"/>
</dbReference>
<dbReference type="EMBL" id="VFOP01000001">
    <property type="protein sequence ID" value="TQL52053.1"/>
    <property type="molecule type" value="Genomic_DNA"/>
</dbReference>
<organism evidence="2 3">
    <name type="scientific">Ornithinicoccus hortensis</name>
    <dbReference type="NCBI Taxonomy" id="82346"/>
    <lineage>
        <taxon>Bacteria</taxon>
        <taxon>Bacillati</taxon>
        <taxon>Actinomycetota</taxon>
        <taxon>Actinomycetes</taxon>
        <taxon>Micrococcales</taxon>
        <taxon>Intrasporangiaceae</taxon>
        <taxon>Ornithinicoccus</taxon>
    </lineage>
</organism>
<evidence type="ECO:0000313" key="2">
    <source>
        <dbReference type="EMBL" id="TQL52053.1"/>
    </source>
</evidence>
<dbReference type="Proteomes" id="UP000319516">
    <property type="component" value="Unassembled WGS sequence"/>
</dbReference>
<reference evidence="2 3" key="1">
    <citation type="submission" date="2019-06" db="EMBL/GenBank/DDBJ databases">
        <title>Sequencing the genomes of 1000 actinobacteria strains.</title>
        <authorList>
            <person name="Klenk H.-P."/>
        </authorList>
    </citation>
    <scope>NUCLEOTIDE SEQUENCE [LARGE SCALE GENOMIC DNA]</scope>
    <source>
        <strain evidence="2 3">DSM 12335</strain>
    </source>
</reference>
<dbReference type="OrthoDB" id="3928741at2"/>
<comment type="caution">
    <text evidence="2">The sequence shown here is derived from an EMBL/GenBank/DDBJ whole genome shotgun (WGS) entry which is preliminary data.</text>
</comment>
<protein>
    <submittedName>
        <fullName evidence="2">GAF domain-containing protein</fullName>
    </submittedName>
</protein>
<dbReference type="AlphaFoldDB" id="A0A542YVF7"/>
<accession>A0A542YVF7</accession>
<dbReference type="Pfam" id="PF01590">
    <property type="entry name" value="GAF"/>
    <property type="match status" value="1"/>
</dbReference>
<sequence>MESTELARRRHREDHLNGAAAGDGVRADIMASWRRVHAAGVDPHGDPGITPLPEAEVHRRRTSGGLRELLPLLEDSLQAVVDAGQLLVVTDAEGRVLWRRGRAPVRRMADDLGFVAGSAWTEGNVGTNAIGTALVLGEPFRITGSEHYVESHARWGCAAAPLRDPWTGHLVGVVDVSGPRTSMHPVLLSTVALAARLAEMELLERHRRALDELRAGSAHLLSRVAGPAAVVDPTGHVAASSGLVHDRSVALPDDLEPGPAHLPSLGEVVVEPLPGGWLLRPSGQDVSSSRVVLDLTGGPVIEVYAESGRWVRRLTPRHAELLVALVRAGYTGLTAAELADAVFADPDRLVTVRAEMSRLRKTLGGLVLARPYRLAPSVEVHTRWPVDPAALLPGSSAPVVQRTRGWLSSAPGT</sequence>
<evidence type="ECO:0000259" key="1">
    <source>
        <dbReference type="Pfam" id="PF01590"/>
    </source>
</evidence>
<dbReference type="Gene3D" id="3.30.450.40">
    <property type="match status" value="1"/>
</dbReference>
<dbReference type="RefSeq" id="WP_141785973.1">
    <property type="nucleotide sequence ID" value="NZ_BAAAIK010000001.1"/>
</dbReference>
<dbReference type="InterPro" id="IPR003018">
    <property type="entry name" value="GAF"/>
</dbReference>
<evidence type="ECO:0000313" key="3">
    <source>
        <dbReference type="Proteomes" id="UP000319516"/>
    </source>
</evidence>
<proteinExistence type="predicted"/>